<organism evidence="12 13">
    <name type="scientific">Polyplax serrata</name>
    <name type="common">Common mouse louse</name>
    <dbReference type="NCBI Taxonomy" id="468196"/>
    <lineage>
        <taxon>Eukaryota</taxon>
        <taxon>Metazoa</taxon>
        <taxon>Ecdysozoa</taxon>
        <taxon>Arthropoda</taxon>
        <taxon>Hexapoda</taxon>
        <taxon>Insecta</taxon>
        <taxon>Pterygota</taxon>
        <taxon>Neoptera</taxon>
        <taxon>Paraneoptera</taxon>
        <taxon>Psocodea</taxon>
        <taxon>Troctomorpha</taxon>
        <taxon>Phthiraptera</taxon>
        <taxon>Anoplura</taxon>
        <taxon>Polyplacidae</taxon>
        <taxon>Polyplax</taxon>
    </lineage>
</organism>
<dbReference type="InterPro" id="IPR038718">
    <property type="entry name" value="SNF2-like_sf"/>
</dbReference>
<evidence type="ECO:0000256" key="6">
    <source>
        <dbReference type="ARBA" id="ARBA00022840"/>
    </source>
</evidence>
<comment type="subcellular location">
    <subcellularLocation>
        <location evidence="1">Nucleus</location>
    </subcellularLocation>
</comment>
<dbReference type="SMART" id="SM00487">
    <property type="entry name" value="DEXDc"/>
    <property type="match status" value="1"/>
</dbReference>
<keyword evidence="2" id="KW-0677">Repeat</keyword>
<dbReference type="InterPro" id="IPR000330">
    <property type="entry name" value="SNF2_N"/>
</dbReference>
<dbReference type="Gene3D" id="3.40.50.300">
    <property type="entry name" value="P-loop containing nucleotide triphosphate hydrolases"/>
    <property type="match status" value="1"/>
</dbReference>
<evidence type="ECO:0000256" key="1">
    <source>
        <dbReference type="ARBA" id="ARBA00004123"/>
    </source>
</evidence>
<accession>A0ABR1APC6</accession>
<gene>
    <name evidence="12" type="ORF">RUM44_011200</name>
</gene>
<keyword evidence="3" id="KW-0547">Nucleotide-binding</keyword>
<dbReference type="CDD" id="cd18793">
    <property type="entry name" value="SF2_C_SNF"/>
    <property type="match status" value="1"/>
</dbReference>
<dbReference type="Pfam" id="PF00176">
    <property type="entry name" value="SNF2-rel_dom"/>
    <property type="match status" value="1"/>
</dbReference>
<evidence type="ECO:0000259" key="10">
    <source>
        <dbReference type="PROSITE" id="PS51192"/>
    </source>
</evidence>
<dbReference type="InterPro" id="IPR016024">
    <property type="entry name" value="ARM-type_fold"/>
</dbReference>
<dbReference type="Proteomes" id="UP001359485">
    <property type="component" value="Unassembled WGS sequence"/>
</dbReference>
<dbReference type="InterPro" id="IPR001650">
    <property type="entry name" value="Helicase_C-like"/>
</dbReference>
<dbReference type="EMBL" id="JAWJWF010000046">
    <property type="protein sequence ID" value="KAK6624341.1"/>
    <property type="molecule type" value="Genomic_DNA"/>
</dbReference>
<dbReference type="PROSITE" id="PS51192">
    <property type="entry name" value="HELICASE_ATP_BIND_1"/>
    <property type="match status" value="1"/>
</dbReference>
<dbReference type="InterPro" id="IPR049730">
    <property type="entry name" value="SNF2/RAD54-like_C"/>
</dbReference>
<feature type="region of interest" description="Disordered" evidence="9">
    <location>
        <begin position="258"/>
        <end position="284"/>
    </location>
</feature>
<dbReference type="Pfam" id="PF12054">
    <property type="entry name" value="DUF3535"/>
    <property type="match status" value="1"/>
</dbReference>
<evidence type="ECO:0000256" key="4">
    <source>
        <dbReference type="ARBA" id="ARBA00022801"/>
    </source>
</evidence>
<feature type="domain" description="Helicase C-terminal" evidence="11">
    <location>
        <begin position="1613"/>
        <end position="1773"/>
    </location>
</feature>
<keyword evidence="4" id="KW-0378">Hydrolase</keyword>
<dbReference type="Gene3D" id="3.40.50.10810">
    <property type="entry name" value="Tandem AAA-ATPase domain"/>
    <property type="match status" value="1"/>
</dbReference>
<keyword evidence="13" id="KW-1185">Reference proteome</keyword>
<sequence length="1837" mass="205915">MRIYESANIRKEAELMLTTDNGGTIAFQPIKAQEAVYVVELRTRHHLKDVGIMTSRLDRLFVLLESGSSNVTRKAAAKQLGEVQKLHPHELQNLLARIKTYLYSPTWDTRIAAGQAIQAVIENVPLWNPTPVPLVSSENTPEEKSNRKLNLELFDINNILKNGIHLTGSEGKEYDLQDESGSCSVSKQRQILNAMIGLDVTQHLGIEMNDLLSPEDLVATSTEKAKTTSAKAIGDLVQLEISQVDGLSIRERNRAQRKARQMVSKQRSVEIEDEEPKRKKSKVETVVVESSDNVPDLTGSWGNAVHWPFQSICDQFVADLFNPRWETRHGAAIGLREIISCHGKGAGKTANTSDEQMNKDNKLWLQDLAFRVLCVLSLDRFGDFVSDQVVAPVREACAQVLGTILNLMEKSNVESVLKIVAQMMTQNEWEARHGGLLALKYMLAVRKDLVNDLLLVALPLVIERLSDDVDDVSAVAAASLIPVAEEIVAVTPNQVADIISKLWDLLLDQDDLAAACNNFMGLLAALLSLPDTKKYIISQPITELIHRLWPFLSHNATAVRKSTLQTLKTLTHFPKGEYADWDVELLKTAMRHIFQRVLIEPNEEIQGLASQVWNNLIHNSSLNTLLLAACPCFGSWLCLTMQNAKSAFDPNLLIYENVSRSTRKNGKAIGEANSIQGDQKIFLGGSEATNIDVRNINATRARCLASKMLGQLSYYIVKLPPEFQANAQEGETPIQCYVKVLLSHLNTKSAIQRLVCGLVLIEWAKLQREPNAPQDLILRLHECLNENIYFDEIGFTFTRLIQETKDYVFTLKYYQVEVDESFMAPVLSLDQILQLTKSQTSGKVSKKVFETLEERRKNIYAAATQLLSDQSVLNITCQAALGGAVAELKAVSGKLNPIIKPLMESIKKEESEILQKISAEQIAHLIELFVNRTPCPNSKIISNLCTFLCSDTEFTPRVNKISQKEETCSNLTEKGDICCILTLVNQQRLAEKSTLKRQNTTGTRGPGRPPAYLVEGCSVENVATVEEDRKVFQIQRRGAKFALASIARRFGEELPTKLPNLWSILCCDSSVTTTPDDLIICLQVLELTCSSVHPNLLPQLLSSLPKLCELLSHEQPAIRHMSARCTASLSILDTEYVMQIIVNTIVPLLAVTDCDVKRKGAAEAIFCVVDRLQMKIIPYVVLLVIPLLGRMSDQNSAVRTICTQSFATLVQLLPLDSPMLDTENLCSEKEKERCFLRYLLYPKTIPDYEVPVPIKADLRSYQQAGVNWLAFLNKYKLHGILCDDMGLGKTLQSICILAGDHYNRQQEYLEKGSPDCKPLPSIVICPPTLTGHWVYEVEKFLSKEYLNPLQYSGPPAEREKLRSKVGEHNLIVASYDIVRNDIEFFRKIKWNYCILDEGHIIKNGKTKASKAIKSLVANHRLILSGTPIQNNVLELWSLFDFLMPGLLSTEKQFNAKYSRPILASWDPKSSPKEQEAGVIAMESLHRQILPFLLRRMKEDVLKDLPPKITQDYICELSQLQEQLYEDFSRSQAHQSLQDSLSKPSHTNTHIFQALRYLQNVCNHPKLVLTPQHPEYEKVMAQLAQQGTSMDDIQHSCKLPALKQLLLDCGIGTPVSNDVVYINQHRALIFCQLKSMLDIIETDLLKKHLPNVSYLRLDGGVPPSQRHGVVNKFNSDPSIDVLLLTTQVGGLGLNLTGADTVIFVEHDWNPMKDLQAMDRAHRIGQKKVVNVYRLITRGTLEEKIMGLQKFKLLTANTIISDENGAMETMETDQLFDLFTLKDGDSKSGTSKNSANSGASIKVPGLPIKSLLENLPELWEQQQYEKEFDLGNFIANLNK</sequence>
<evidence type="ECO:0008006" key="14">
    <source>
        <dbReference type="Google" id="ProtNLM"/>
    </source>
</evidence>
<dbReference type="PANTHER" id="PTHR36498">
    <property type="entry name" value="TATA-BINDING PROTEIN-ASSOCIATED FACTOR 172"/>
    <property type="match status" value="1"/>
</dbReference>
<dbReference type="InterPro" id="IPR014001">
    <property type="entry name" value="Helicase_ATP-bd"/>
</dbReference>
<evidence type="ECO:0000256" key="2">
    <source>
        <dbReference type="ARBA" id="ARBA00022737"/>
    </source>
</evidence>
<dbReference type="Pfam" id="PF00271">
    <property type="entry name" value="Helicase_C"/>
    <property type="match status" value="1"/>
</dbReference>
<dbReference type="Gene3D" id="1.25.10.10">
    <property type="entry name" value="Leucine-rich Repeat Variant"/>
    <property type="match status" value="2"/>
</dbReference>
<evidence type="ECO:0000256" key="5">
    <source>
        <dbReference type="ARBA" id="ARBA00022806"/>
    </source>
</evidence>
<dbReference type="InterPro" id="IPR011989">
    <property type="entry name" value="ARM-like"/>
</dbReference>
<proteinExistence type="predicted"/>
<name>A0ABR1APC6_POLSC</name>
<evidence type="ECO:0000256" key="7">
    <source>
        <dbReference type="ARBA" id="ARBA00023125"/>
    </source>
</evidence>
<dbReference type="InterPro" id="IPR044972">
    <property type="entry name" value="Mot1"/>
</dbReference>
<dbReference type="CDD" id="cd17999">
    <property type="entry name" value="DEXHc_Mot1"/>
    <property type="match status" value="1"/>
</dbReference>
<dbReference type="SMART" id="SM00490">
    <property type="entry name" value="HELICc"/>
    <property type="match status" value="1"/>
</dbReference>
<dbReference type="PROSITE" id="PS51194">
    <property type="entry name" value="HELICASE_CTER"/>
    <property type="match status" value="1"/>
</dbReference>
<feature type="domain" description="Helicase ATP-binding" evidence="10">
    <location>
        <begin position="1270"/>
        <end position="1445"/>
    </location>
</feature>
<protein>
    <recommendedName>
        <fullName evidence="14">TATA-binding protein-associated factor 172</fullName>
    </recommendedName>
</protein>
<keyword evidence="7" id="KW-0238">DNA-binding</keyword>
<reference evidence="12 13" key="1">
    <citation type="submission" date="2023-09" db="EMBL/GenBank/DDBJ databases">
        <title>Genomes of two closely related lineages of the louse Polyplax serrata with different host specificities.</title>
        <authorList>
            <person name="Martinu J."/>
            <person name="Tarabai H."/>
            <person name="Stefka J."/>
            <person name="Hypsa V."/>
        </authorList>
    </citation>
    <scope>NUCLEOTIDE SEQUENCE [LARGE SCALE GENOMIC DNA]</scope>
    <source>
        <strain evidence="12">98ZLc_SE</strain>
    </source>
</reference>
<keyword evidence="5" id="KW-0347">Helicase</keyword>
<evidence type="ECO:0000256" key="3">
    <source>
        <dbReference type="ARBA" id="ARBA00022741"/>
    </source>
</evidence>
<evidence type="ECO:0000256" key="8">
    <source>
        <dbReference type="ARBA" id="ARBA00023242"/>
    </source>
</evidence>
<keyword evidence="8" id="KW-0539">Nucleus</keyword>
<evidence type="ECO:0000313" key="13">
    <source>
        <dbReference type="Proteomes" id="UP001359485"/>
    </source>
</evidence>
<dbReference type="SUPFAM" id="SSF48371">
    <property type="entry name" value="ARM repeat"/>
    <property type="match status" value="1"/>
</dbReference>
<evidence type="ECO:0000256" key="9">
    <source>
        <dbReference type="SAM" id="MobiDB-lite"/>
    </source>
</evidence>
<comment type="caution">
    <text evidence="12">The sequence shown here is derived from an EMBL/GenBank/DDBJ whole genome shotgun (WGS) entry which is preliminary data.</text>
</comment>
<dbReference type="SUPFAM" id="SSF52540">
    <property type="entry name" value="P-loop containing nucleoside triphosphate hydrolases"/>
    <property type="match status" value="2"/>
</dbReference>
<evidence type="ECO:0000313" key="12">
    <source>
        <dbReference type="EMBL" id="KAK6624341.1"/>
    </source>
</evidence>
<dbReference type="InterPro" id="IPR022707">
    <property type="entry name" value="Mot1_central_dom"/>
</dbReference>
<keyword evidence="6" id="KW-0067">ATP-binding</keyword>
<dbReference type="InterPro" id="IPR027417">
    <property type="entry name" value="P-loop_NTPase"/>
</dbReference>
<evidence type="ECO:0000259" key="11">
    <source>
        <dbReference type="PROSITE" id="PS51194"/>
    </source>
</evidence>
<dbReference type="InterPro" id="IPR044078">
    <property type="entry name" value="Mot1_ATP-bd"/>
</dbReference>
<dbReference type="PANTHER" id="PTHR36498:SF1">
    <property type="entry name" value="TATA-BINDING PROTEIN-ASSOCIATED FACTOR 172"/>
    <property type="match status" value="1"/>
</dbReference>